<dbReference type="AlphaFoldDB" id="A0A426Z1D1"/>
<comment type="caution">
    <text evidence="2">The sequence shown here is derived from an EMBL/GenBank/DDBJ whole genome shotgun (WGS) entry which is preliminary data.</text>
</comment>
<evidence type="ECO:0008006" key="4">
    <source>
        <dbReference type="Google" id="ProtNLM"/>
    </source>
</evidence>
<evidence type="ECO:0000256" key="1">
    <source>
        <dbReference type="SAM" id="SignalP"/>
    </source>
</evidence>
<feature type="signal peptide" evidence="1">
    <location>
        <begin position="1"/>
        <end position="29"/>
    </location>
</feature>
<reference evidence="2 3" key="1">
    <citation type="journal article" date="2014" name="Agronomy (Basel)">
        <title>A Draft Genome Sequence for Ensete ventricosum, the Drought-Tolerant Tree Against Hunger.</title>
        <authorList>
            <person name="Harrison J."/>
            <person name="Moore K.A."/>
            <person name="Paszkiewicz K."/>
            <person name="Jones T."/>
            <person name="Grant M."/>
            <person name="Ambacheew D."/>
            <person name="Muzemil S."/>
            <person name="Studholme D.J."/>
        </authorList>
    </citation>
    <scope>NUCLEOTIDE SEQUENCE [LARGE SCALE GENOMIC DNA]</scope>
</reference>
<gene>
    <name evidence="2" type="ORF">B296_00023486</name>
</gene>
<evidence type="ECO:0000313" key="2">
    <source>
        <dbReference type="EMBL" id="RRT57768.1"/>
    </source>
</evidence>
<organism evidence="2 3">
    <name type="scientific">Ensete ventricosum</name>
    <name type="common">Abyssinian banana</name>
    <name type="synonym">Musa ensete</name>
    <dbReference type="NCBI Taxonomy" id="4639"/>
    <lineage>
        <taxon>Eukaryota</taxon>
        <taxon>Viridiplantae</taxon>
        <taxon>Streptophyta</taxon>
        <taxon>Embryophyta</taxon>
        <taxon>Tracheophyta</taxon>
        <taxon>Spermatophyta</taxon>
        <taxon>Magnoliopsida</taxon>
        <taxon>Liliopsida</taxon>
        <taxon>Zingiberales</taxon>
        <taxon>Musaceae</taxon>
        <taxon>Ensete</taxon>
    </lineage>
</organism>
<dbReference type="Proteomes" id="UP000287651">
    <property type="component" value="Unassembled WGS sequence"/>
</dbReference>
<keyword evidence="1" id="KW-0732">Signal</keyword>
<feature type="non-terminal residue" evidence="2">
    <location>
        <position position="176"/>
    </location>
</feature>
<evidence type="ECO:0000313" key="3">
    <source>
        <dbReference type="Proteomes" id="UP000287651"/>
    </source>
</evidence>
<accession>A0A426Z1D1</accession>
<protein>
    <recommendedName>
        <fullName evidence="4">GOLD domain-containing protein</fullName>
    </recommendedName>
</protein>
<feature type="chain" id="PRO_5019182517" description="GOLD domain-containing protein" evidence="1">
    <location>
        <begin position="30"/>
        <end position="176"/>
    </location>
</feature>
<dbReference type="EMBL" id="AMZH03009008">
    <property type="protein sequence ID" value="RRT57768.1"/>
    <property type="molecule type" value="Genomic_DNA"/>
</dbReference>
<proteinExistence type="predicted"/>
<sequence length="176" mass="20184">MERRRRSIGLAEVFLILGLLATVPCRLSALSVTVNDVECVYEFVLYEGDTVSGNFVVVDHDIFWNSDHPGIDLVVTGTRTVRYQAILINRSSAVDFDRRRPIEEEIDSQRSIEREIDRRWSIEEEKGKKKKRKRRKKEEKKEYLVRVSSSSVPAVAFFLARGDGASPPRGEKDRGD</sequence>
<name>A0A426Z1D1_ENSVE</name>